<dbReference type="PRINTS" id="PR00463">
    <property type="entry name" value="EP450I"/>
</dbReference>
<name>A0AAW2MI76_SESRA</name>
<dbReference type="EMBL" id="JACGWJ010000022">
    <property type="protein sequence ID" value="KAL0330237.1"/>
    <property type="molecule type" value="Genomic_DNA"/>
</dbReference>
<dbReference type="GO" id="GO:0004497">
    <property type="term" value="F:monooxygenase activity"/>
    <property type="evidence" value="ECO:0007669"/>
    <property type="project" value="UniProtKB-KW"/>
</dbReference>
<evidence type="ECO:0000256" key="13">
    <source>
        <dbReference type="RuleBase" id="RU000461"/>
    </source>
</evidence>
<evidence type="ECO:0000256" key="2">
    <source>
        <dbReference type="ARBA" id="ARBA00010617"/>
    </source>
</evidence>
<keyword evidence="5 12" id="KW-0479">Metal-binding</keyword>
<dbReference type="GO" id="GO:0020037">
    <property type="term" value="F:heme binding"/>
    <property type="evidence" value="ECO:0007669"/>
    <property type="project" value="InterPro"/>
</dbReference>
<dbReference type="SUPFAM" id="SSF48264">
    <property type="entry name" value="Cytochrome P450"/>
    <property type="match status" value="1"/>
</dbReference>
<dbReference type="PROSITE" id="PS00086">
    <property type="entry name" value="CYTOCHROME_P450"/>
    <property type="match status" value="1"/>
</dbReference>
<comment type="cofactor">
    <cofactor evidence="12">
        <name>heme</name>
        <dbReference type="ChEBI" id="CHEBI:30413"/>
    </cofactor>
</comment>
<dbReference type="Pfam" id="PF00067">
    <property type="entry name" value="p450"/>
    <property type="match status" value="1"/>
</dbReference>
<gene>
    <name evidence="14" type="ORF">Sradi_5010400</name>
</gene>
<keyword evidence="3 12" id="KW-0349">Heme</keyword>
<sequence>MESTGGKCAKYAFWSFLSAKNVRSFDYIRKDEASRLVESIRASSGRPINLTEKTFLFTSAITCRAAFGQVLKDRETLISLLKEAVVLAGGFDMADLFPSLKILNVINWNKYKLLKMRSKMDAILDRLIDEHKDNLATSKKGNGEMGSEDLVDVLLRLKQSGEFEFPIANNNIKAVLFDMFSAGTETSSTTVDWAMAELMRNPHVLAKAQAEVREALKGKETMEESDVHGLKYLKLVIKETLRMHPPIPLLPRACREECEVEGYTIPLKAKVMVNTWAMGRDPSYWPQPENFKPERFEENSIDYLGAHYQYLPFGSGRRICPGMTFGLANVELPLAQLLYHFDWTLPHGMKPSDMDMADAEGIAVGRKHNLLVIPTPYIPVN</sequence>
<evidence type="ECO:0000256" key="4">
    <source>
        <dbReference type="ARBA" id="ARBA00022692"/>
    </source>
</evidence>
<evidence type="ECO:0000256" key="11">
    <source>
        <dbReference type="ARBA" id="ARBA00023136"/>
    </source>
</evidence>
<keyword evidence="8 13" id="KW-0560">Oxidoreductase</keyword>
<dbReference type="PRINTS" id="PR00385">
    <property type="entry name" value="P450"/>
</dbReference>
<dbReference type="FunFam" id="1.10.630.10:FF:000043">
    <property type="entry name" value="Cytochrome P450 99A2"/>
    <property type="match status" value="1"/>
</dbReference>
<feature type="binding site" description="axial binding residue" evidence="12">
    <location>
        <position position="320"/>
    </location>
    <ligand>
        <name>heme</name>
        <dbReference type="ChEBI" id="CHEBI:30413"/>
    </ligand>
    <ligandPart>
        <name>Fe</name>
        <dbReference type="ChEBI" id="CHEBI:18248"/>
    </ligandPart>
</feature>
<organism evidence="14">
    <name type="scientific">Sesamum radiatum</name>
    <name type="common">Black benniseed</name>
    <dbReference type="NCBI Taxonomy" id="300843"/>
    <lineage>
        <taxon>Eukaryota</taxon>
        <taxon>Viridiplantae</taxon>
        <taxon>Streptophyta</taxon>
        <taxon>Embryophyta</taxon>
        <taxon>Tracheophyta</taxon>
        <taxon>Spermatophyta</taxon>
        <taxon>Magnoliopsida</taxon>
        <taxon>eudicotyledons</taxon>
        <taxon>Gunneridae</taxon>
        <taxon>Pentapetalae</taxon>
        <taxon>asterids</taxon>
        <taxon>lamiids</taxon>
        <taxon>Lamiales</taxon>
        <taxon>Pedaliaceae</taxon>
        <taxon>Sesamum</taxon>
    </lineage>
</organism>
<protein>
    <submittedName>
        <fullName evidence="14">Premnaspirodiene oxygenase</fullName>
    </submittedName>
</protein>
<proteinExistence type="inferred from homology"/>
<evidence type="ECO:0000313" key="14">
    <source>
        <dbReference type="EMBL" id="KAL0330237.1"/>
    </source>
</evidence>
<comment type="similarity">
    <text evidence="2 13">Belongs to the cytochrome P450 family.</text>
</comment>
<dbReference type="CDD" id="cd11072">
    <property type="entry name" value="CYP71-like"/>
    <property type="match status" value="1"/>
</dbReference>
<comment type="caution">
    <text evidence="14">The sequence shown here is derived from an EMBL/GenBank/DDBJ whole genome shotgun (WGS) entry which is preliminary data.</text>
</comment>
<evidence type="ECO:0000256" key="1">
    <source>
        <dbReference type="ARBA" id="ARBA00004606"/>
    </source>
</evidence>
<accession>A0AAW2MI76</accession>
<dbReference type="InterPro" id="IPR052306">
    <property type="entry name" value="CYP450_71D"/>
</dbReference>
<evidence type="ECO:0000256" key="3">
    <source>
        <dbReference type="ARBA" id="ARBA00022617"/>
    </source>
</evidence>
<evidence type="ECO:0000256" key="5">
    <source>
        <dbReference type="ARBA" id="ARBA00022723"/>
    </source>
</evidence>
<keyword evidence="9 12" id="KW-0408">Iron</keyword>
<dbReference type="InterPro" id="IPR002401">
    <property type="entry name" value="Cyt_P450_E_grp-I"/>
</dbReference>
<keyword evidence="4" id="KW-0812">Transmembrane</keyword>
<keyword evidence="6" id="KW-0735">Signal-anchor</keyword>
<keyword evidence="11" id="KW-0472">Membrane</keyword>
<dbReference type="InterPro" id="IPR001128">
    <property type="entry name" value="Cyt_P450"/>
</dbReference>
<dbReference type="GO" id="GO:0016020">
    <property type="term" value="C:membrane"/>
    <property type="evidence" value="ECO:0007669"/>
    <property type="project" value="UniProtKB-SubCell"/>
</dbReference>
<keyword evidence="10 13" id="KW-0503">Monooxygenase</keyword>
<reference evidence="14" key="1">
    <citation type="submission" date="2020-06" db="EMBL/GenBank/DDBJ databases">
        <authorList>
            <person name="Li T."/>
            <person name="Hu X."/>
            <person name="Zhang T."/>
            <person name="Song X."/>
            <person name="Zhang H."/>
            <person name="Dai N."/>
            <person name="Sheng W."/>
            <person name="Hou X."/>
            <person name="Wei L."/>
        </authorList>
    </citation>
    <scope>NUCLEOTIDE SEQUENCE</scope>
    <source>
        <strain evidence="14">G02</strain>
        <tissue evidence="14">Leaf</tissue>
    </source>
</reference>
<keyword evidence="7" id="KW-1133">Transmembrane helix</keyword>
<dbReference type="InterPro" id="IPR036396">
    <property type="entry name" value="Cyt_P450_sf"/>
</dbReference>
<dbReference type="GO" id="GO:0016705">
    <property type="term" value="F:oxidoreductase activity, acting on paired donors, with incorporation or reduction of molecular oxygen"/>
    <property type="evidence" value="ECO:0007669"/>
    <property type="project" value="InterPro"/>
</dbReference>
<evidence type="ECO:0000256" key="10">
    <source>
        <dbReference type="ARBA" id="ARBA00023033"/>
    </source>
</evidence>
<evidence type="ECO:0000256" key="7">
    <source>
        <dbReference type="ARBA" id="ARBA00022989"/>
    </source>
</evidence>
<dbReference type="GO" id="GO:0005506">
    <property type="term" value="F:iron ion binding"/>
    <property type="evidence" value="ECO:0007669"/>
    <property type="project" value="InterPro"/>
</dbReference>
<dbReference type="AlphaFoldDB" id="A0AAW2MI76"/>
<dbReference type="PANTHER" id="PTHR47953:SF16">
    <property type="entry name" value="CYTOCHROME P450 71D8"/>
    <property type="match status" value="1"/>
</dbReference>
<comment type="subcellular location">
    <subcellularLocation>
        <location evidence="1">Membrane</location>
        <topology evidence="1">Single-pass type II membrane protein</topology>
    </subcellularLocation>
</comment>
<evidence type="ECO:0000256" key="8">
    <source>
        <dbReference type="ARBA" id="ARBA00023002"/>
    </source>
</evidence>
<evidence type="ECO:0000256" key="9">
    <source>
        <dbReference type="ARBA" id="ARBA00023004"/>
    </source>
</evidence>
<dbReference type="Gene3D" id="1.10.630.10">
    <property type="entry name" value="Cytochrome P450"/>
    <property type="match status" value="1"/>
</dbReference>
<dbReference type="InterPro" id="IPR017972">
    <property type="entry name" value="Cyt_P450_CS"/>
</dbReference>
<evidence type="ECO:0000256" key="6">
    <source>
        <dbReference type="ARBA" id="ARBA00022968"/>
    </source>
</evidence>
<reference evidence="14" key="2">
    <citation type="journal article" date="2024" name="Plant">
        <title>Genomic evolution and insights into agronomic trait innovations of Sesamum species.</title>
        <authorList>
            <person name="Miao H."/>
            <person name="Wang L."/>
            <person name="Qu L."/>
            <person name="Liu H."/>
            <person name="Sun Y."/>
            <person name="Le M."/>
            <person name="Wang Q."/>
            <person name="Wei S."/>
            <person name="Zheng Y."/>
            <person name="Lin W."/>
            <person name="Duan Y."/>
            <person name="Cao H."/>
            <person name="Xiong S."/>
            <person name="Wang X."/>
            <person name="Wei L."/>
            <person name="Li C."/>
            <person name="Ma Q."/>
            <person name="Ju M."/>
            <person name="Zhao R."/>
            <person name="Li G."/>
            <person name="Mu C."/>
            <person name="Tian Q."/>
            <person name="Mei H."/>
            <person name="Zhang T."/>
            <person name="Gao T."/>
            <person name="Zhang H."/>
        </authorList>
    </citation>
    <scope>NUCLEOTIDE SEQUENCE</scope>
    <source>
        <strain evidence="14">G02</strain>
    </source>
</reference>
<evidence type="ECO:0000256" key="12">
    <source>
        <dbReference type="PIRSR" id="PIRSR602401-1"/>
    </source>
</evidence>
<dbReference type="PANTHER" id="PTHR47953">
    <property type="entry name" value="OS08G0105600 PROTEIN"/>
    <property type="match status" value="1"/>
</dbReference>